<comment type="similarity">
    <text evidence="2 9">Belongs to the sulfotransferase 2 family.</text>
</comment>
<evidence type="ECO:0000256" key="1">
    <source>
        <dbReference type="ARBA" id="ARBA00004323"/>
    </source>
</evidence>
<sequence>MNRYLWRILKQGCMLLVIIWLVFSVLKHFAYVEEYGGSKSQHEEGSVNGFKKGNRDEQHTGSSNAIPFMGPSNKTKQEHVKMKKDKKKQIEERMERLKRICKEFKDSYEYKHPAVTTKSIQLMQVSLDKHTLLWCSVLKAGFSNFRDTFNKLKAKRTILKIDMKLSHKKITNYTIRLLNVRNPWERLLSSYWDRIMTNHKPPTNTRNKWGRTMMAKYHNLNPKKIKYDDINVTFTEFLQYIVENPKHNRGHLEPHWMQYFESCKPCDVPYNFIVKTESLTEDAGFFFKQLGFNKNPFGDTERKNRAERLEKSYKDVPSWIMKRLITIYYWDFRLFGYDIEPPHVV</sequence>
<dbReference type="GO" id="GO:0000139">
    <property type="term" value="C:Golgi membrane"/>
    <property type="evidence" value="ECO:0007669"/>
    <property type="project" value="UniProtKB-SubCell"/>
</dbReference>
<protein>
    <recommendedName>
        <fullName evidence="9">Carbohydrate sulfotransferase</fullName>
        <ecNumber evidence="9">2.8.2.-</ecNumber>
    </recommendedName>
</protein>
<proteinExistence type="inferred from homology"/>
<dbReference type="Pfam" id="PF03567">
    <property type="entry name" value="Sulfotransfer_2"/>
    <property type="match status" value="1"/>
</dbReference>
<evidence type="ECO:0000313" key="12">
    <source>
        <dbReference type="Proteomes" id="UP000749559"/>
    </source>
</evidence>
<evidence type="ECO:0000256" key="6">
    <source>
        <dbReference type="ARBA" id="ARBA00023034"/>
    </source>
</evidence>
<evidence type="ECO:0000256" key="3">
    <source>
        <dbReference type="ARBA" id="ARBA00022679"/>
    </source>
</evidence>
<dbReference type="OrthoDB" id="2019940at2759"/>
<organism evidence="11 12">
    <name type="scientific">Owenia fusiformis</name>
    <name type="common">Polychaete worm</name>
    <dbReference type="NCBI Taxonomy" id="6347"/>
    <lineage>
        <taxon>Eukaryota</taxon>
        <taxon>Metazoa</taxon>
        <taxon>Spiralia</taxon>
        <taxon>Lophotrochozoa</taxon>
        <taxon>Annelida</taxon>
        <taxon>Polychaeta</taxon>
        <taxon>Sedentaria</taxon>
        <taxon>Canalipalpata</taxon>
        <taxon>Sabellida</taxon>
        <taxon>Oweniida</taxon>
        <taxon>Oweniidae</taxon>
        <taxon>Owenia</taxon>
    </lineage>
</organism>
<dbReference type="EC" id="2.8.2.-" evidence="9"/>
<evidence type="ECO:0000256" key="9">
    <source>
        <dbReference type="RuleBase" id="RU364020"/>
    </source>
</evidence>
<gene>
    <name evidence="11" type="ORF">OFUS_LOCUS5016</name>
</gene>
<evidence type="ECO:0000256" key="4">
    <source>
        <dbReference type="ARBA" id="ARBA00022692"/>
    </source>
</evidence>
<dbReference type="PANTHER" id="PTHR12137:SF54">
    <property type="entry name" value="CARBOHYDRATE SULFOTRANSFERASE"/>
    <property type="match status" value="1"/>
</dbReference>
<feature type="transmembrane region" description="Helical" evidence="9">
    <location>
        <begin position="12"/>
        <end position="31"/>
    </location>
</feature>
<keyword evidence="9" id="KW-0119">Carbohydrate metabolism</keyword>
<keyword evidence="8 9" id="KW-0325">Glycoprotein</keyword>
<comment type="subcellular location">
    <subcellularLocation>
        <location evidence="1 9">Golgi apparatus membrane</location>
        <topology evidence="1 9">Single-pass type II membrane protein</topology>
    </subcellularLocation>
</comment>
<evidence type="ECO:0000256" key="5">
    <source>
        <dbReference type="ARBA" id="ARBA00022989"/>
    </source>
</evidence>
<keyword evidence="6 9" id="KW-0333">Golgi apparatus</keyword>
<keyword evidence="9" id="KW-0735">Signal-anchor</keyword>
<evidence type="ECO:0000313" key="11">
    <source>
        <dbReference type="EMBL" id="CAH1778044.1"/>
    </source>
</evidence>
<name>A0A8J1TIY8_OWEFU</name>
<evidence type="ECO:0000256" key="2">
    <source>
        <dbReference type="ARBA" id="ARBA00006339"/>
    </source>
</evidence>
<reference evidence="11" key="1">
    <citation type="submission" date="2022-03" db="EMBL/GenBank/DDBJ databases">
        <authorList>
            <person name="Martin C."/>
        </authorList>
    </citation>
    <scope>NUCLEOTIDE SEQUENCE</scope>
</reference>
<keyword evidence="3 9" id="KW-0808">Transferase</keyword>
<dbReference type="Proteomes" id="UP000749559">
    <property type="component" value="Unassembled WGS sequence"/>
</dbReference>
<dbReference type="InterPro" id="IPR005331">
    <property type="entry name" value="Sulfotransferase"/>
</dbReference>
<evidence type="ECO:0000256" key="8">
    <source>
        <dbReference type="ARBA" id="ARBA00023180"/>
    </source>
</evidence>
<keyword evidence="4 9" id="KW-0812">Transmembrane</keyword>
<dbReference type="AlphaFoldDB" id="A0A8J1TIY8"/>
<dbReference type="InterPro" id="IPR018011">
    <property type="entry name" value="Carb_sulfotrans_8-10"/>
</dbReference>
<keyword evidence="12" id="KW-1185">Reference proteome</keyword>
<evidence type="ECO:0000256" key="7">
    <source>
        <dbReference type="ARBA" id="ARBA00023136"/>
    </source>
</evidence>
<dbReference type="GO" id="GO:0008146">
    <property type="term" value="F:sulfotransferase activity"/>
    <property type="evidence" value="ECO:0007669"/>
    <property type="project" value="InterPro"/>
</dbReference>
<feature type="region of interest" description="Disordered" evidence="10">
    <location>
        <begin position="39"/>
        <end position="88"/>
    </location>
</feature>
<keyword evidence="5 9" id="KW-1133">Transmembrane helix</keyword>
<dbReference type="PANTHER" id="PTHR12137">
    <property type="entry name" value="CARBOHYDRATE SULFOTRANSFERASE"/>
    <property type="match status" value="1"/>
</dbReference>
<evidence type="ECO:0000256" key="10">
    <source>
        <dbReference type="SAM" id="MobiDB-lite"/>
    </source>
</evidence>
<accession>A0A8J1TIY8</accession>
<dbReference type="GO" id="GO:0016051">
    <property type="term" value="P:carbohydrate biosynthetic process"/>
    <property type="evidence" value="ECO:0007669"/>
    <property type="project" value="InterPro"/>
</dbReference>
<keyword evidence="7 9" id="KW-0472">Membrane</keyword>
<comment type="caution">
    <text evidence="11">The sequence shown here is derived from an EMBL/GenBank/DDBJ whole genome shotgun (WGS) entry which is preliminary data.</text>
</comment>
<dbReference type="EMBL" id="CAIIXF020000002">
    <property type="protein sequence ID" value="CAH1778044.1"/>
    <property type="molecule type" value="Genomic_DNA"/>
</dbReference>